<dbReference type="EMBL" id="LMCB01000098">
    <property type="protein sequence ID" value="KZL12574.1"/>
    <property type="molecule type" value="Genomic_DNA"/>
</dbReference>
<proteinExistence type="predicted"/>
<gene>
    <name evidence="2" type="ORF">PsAD2_03880</name>
</gene>
<evidence type="ECO:0000313" key="3">
    <source>
        <dbReference type="Proteomes" id="UP000076577"/>
    </source>
</evidence>
<organism evidence="2 3">
    <name type="scientific">Pseudovibrio axinellae</name>
    <dbReference type="NCBI Taxonomy" id="989403"/>
    <lineage>
        <taxon>Bacteria</taxon>
        <taxon>Pseudomonadati</taxon>
        <taxon>Pseudomonadota</taxon>
        <taxon>Alphaproteobacteria</taxon>
        <taxon>Hyphomicrobiales</taxon>
        <taxon>Stappiaceae</taxon>
        <taxon>Pseudovibrio</taxon>
    </lineage>
</organism>
<reference evidence="2 3" key="1">
    <citation type="journal article" date="2016" name="Front. Microbiol.">
        <title>Comparative Genomic Analysis Reveals a Diverse Repertoire of Genes Involved in Prokaryote-Eukaryote Interactions within the Pseudovibrio Genus.</title>
        <authorList>
            <person name="Romano S."/>
            <person name="Fernandez-Guerra A."/>
            <person name="Reen F.J."/>
            <person name="Glockner F.O."/>
            <person name="Crowley S.P."/>
            <person name="O'Sullivan O."/>
            <person name="Cotter P.D."/>
            <person name="Adams C."/>
            <person name="Dobson A.D."/>
            <person name="O'Gara F."/>
        </authorList>
    </citation>
    <scope>NUCLEOTIDE SEQUENCE [LARGE SCALE GENOMIC DNA]</scope>
    <source>
        <strain evidence="2 3">Ad2</strain>
    </source>
</reference>
<dbReference type="RefSeq" id="WP_068009639.1">
    <property type="nucleotide sequence ID" value="NZ_FOFM01000001.1"/>
</dbReference>
<dbReference type="AlphaFoldDB" id="A0A165UMS7"/>
<evidence type="ECO:0000256" key="1">
    <source>
        <dbReference type="SAM" id="MobiDB-lite"/>
    </source>
</evidence>
<evidence type="ECO:0000313" key="2">
    <source>
        <dbReference type="EMBL" id="KZL12574.1"/>
    </source>
</evidence>
<feature type="region of interest" description="Disordered" evidence="1">
    <location>
        <begin position="51"/>
        <end position="88"/>
    </location>
</feature>
<dbReference type="STRING" id="989403.SAMN05421798_101100"/>
<dbReference type="Proteomes" id="UP000076577">
    <property type="component" value="Unassembled WGS sequence"/>
</dbReference>
<sequence length="88" mass="9940">MQSLKQSKTEPPARLFSQRQFSLQLQGLNNDQSATMPLLNNNNLTKQAREGYLHGPHAPHLGHVDRTRSTHRPPKRDVAVYCPKSKGL</sequence>
<comment type="caution">
    <text evidence="2">The sequence shown here is derived from an EMBL/GenBank/DDBJ whole genome shotgun (WGS) entry which is preliminary data.</text>
</comment>
<keyword evidence="3" id="KW-1185">Reference proteome</keyword>
<accession>A0A165UMS7</accession>
<name>A0A165UMS7_9HYPH</name>
<dbReference type="PATRIC" id="fig|989403.3.peg.4226"/>
<protein>
    <submittedName>
        <fullName evidence="2">Uncharacterized protein</fullName>
    </submittedName>
</protein>